<feature type="domain" description="Ras-GEF" evidence="4">
    <location>
        <begin position="92"/>
        <end position="335"/>
    </location>
</feature>
<dbReference type="Gene3D" id="3.10.20.90">
    <property type="entry name" value="Phosphatidylinositol 3-kinase Catalytic Subunit, Chain A, domain 1"/>
    <property type="match status" value="1"/>
</dbReference>
<dbReference type="EMBL" id="BPLR01016066">
    <property type="protein sequence ID" value="GIY80980.1"/>
    <property type="molecule type" value="Genomic_DNA"/>
</dbReference>
<dbReference type="Pfam" id="PF00617">
    <property type="entry name" value="RasGEF"/>
    <property type="match status" value="1"/>
</dbReference>
<dbReference type="GO" id="GO:0007265">
    <property type="term" value="P:Ras protein signal transduction"/>
    <property type="evidence" value="ECO:0007669"/>
    <property type="project" value="TreeGrafter"/>
</dbReference>
<dbReference type="InterPro" id="IPR019804">
    <property type="entry name" value="Ras_G-nucl-exch_fac_CS"/>
</dbReference>
<feature type="compositionally biased region" description="Polar residues" evidence="3">
    <location>
        <begin position="42"/>
        <end position="58"/>
    </location>
</feature>
<dbReference type="InterPro" id="IPR023578">
    <property type="entry name" value="Ras_GEF_dom_sf"/>
</dbReference>
<feature type="domain" description="Ras-associating" evidence="5">
    <location>
        <begin position="73"/>
        <end position="159"/>
    </location>
</feature>
<name>A0AAV4WDY2_CAEEX</name>
<sequence length="402" mass="45343">MNIIPRALNSESHLNSSDDSLYSINSSSSGGSGNYSGRGSSPQPSNRGTLYHSHSNPDLTSLNPLDELRLEFPEHVLKIYRSDQTYKHLLVHKETTAREVVMLSLREFGITESSSKYCLCEVSVGEGGVVKQRRLPDPQQNLAERISLSSRYYLKSNMSSDSLVPDELALELLRESQVHLLHLNSVELATQLTIEDFSIFRQIEPTEYINELFEVQSRYGTPMLSKFVEDLQDFMDPSRNMYKYRNLLNSDHIQPPMIPFYPVLKKDLTFIHLGNDSIIESLVNFEKLRMVAKEIRNVVSMCSAPYDLFTMLESGGAHPTAAMASLNSFATTTNAATVKRRKKSSAQPNPKRCLKRHKADSPQAVRKLLHYPNPNKKCVHISHCVLLFSVALLVASDWSPLP</sequence>
<dbReference type="PANTHER" id="PTHR23113:SF249">
    <property type="entry name" value="RAP GUANINE NUCLEOTIDE EXCHANGE FACTOR 6"/>
    <property type="match status" value="1"/>
</dbReference>
<feature type="region of interest" description="Disordered" evidence="3">
    <location>
        <begin position="337"/>
        <end position="357"/>
    </location>
</feature>
<dbReference type="PROSITE" id="PS50200">
    <property type="entry name" value="RA"/>
    <property type="match status" value="1"/>
</dbReference>
<dbReference type="CDD" id="cd01785">
    <property type="entry name" value="RA_PDZ-GEF1"/>
    <property type="match status" value="1"/>
</dbReference>
<evidence type="ECO:0000259" key="5">
    <source>
        <dbReference type="PROSITE" id="PS50200"/>
    </source>
</evidence>
<evidence type="ECO:0000313" key="7">
    <source>
        <dbReference type="Proteomes" id="UP001054945"/>
    </source>
</evidence>
<dbReference type="Proteomes" id="UP001054945">
    <property type="component" value="Unassembled WGS sequence"/>
</dbReference>
<dbReference type="Gene3D" id="1.10.840.10">
    <property type="entry name" value="Ras guanine-nucleotide exchange factors catalytic domain"/>
    <property type="match status" value="2"/>
</dbReference>
<dbReference type="GO" id="GO:0016324">
    <property type="term" value="C:apical plasma membrane"/>
    <property type="evidence" value="ECO:0007669"/>
    <property type="project" value="TreeGrafter"/>
</dbReference>
<organism evidence="6 7">
    <name type="scientific">Caerostris extrusa</name>
    <name type="common">Bark spider</name>
    <name type="synonym">Caerostris bankana</name>
    <dbReference type="NCBI Taxonomy" id="172846"/>
    <lineage>
        <taxon>Eukaryota</taxon>
        <taxon>Metazoa</taxon>
        <taxon>Ecdysozoa</taxon>
        <taxon>Arthropoda</taxon>
        <taxon>Chelicerata</taxon>
        <taxon>Arachnida</taxon>
        <taxon>Araneae</taxon>
        <taxon>Araneomorphae</taxon>
        <taxon>Entelegynae</taxon>
        <taxon>Araneoidea</taxon>
        <taxon>Araneidae</taxon>
        <taxon>Caerostris</taxon>
    </lineage>
</organism>
<evidence type="ECO:0000259" key="4">
    <source>
        <dbReference type="PROSITE" id="PS50009"/>
    </source>
</evidence>
<keyword evidence="1 2" id="KW-0344">Guanine-nucleotide releasing factor</keyword>
<keyword evidence="7" id="KW-1185">Reference proteome</keyword>
<dbReference type="InterPro" id="IPR001895">
    <property type="entry name" value="RASGEF_cat_dom"/>
</dbReference>
<dbReference type="SMART" id="SM00147">
    <property type="entry name" value="RasGEF"/>
    <property type="match status" value="1"/>
</dbReference>
<protein>
    <submittedName>
        <fullName evidence="6">Rap guanine nucleotide exchange factor</fullName>
    </submittedName>
</protein>
<dbReference type="AlphaFoldDB" id="A0AAV4WDY2"/>
<accession>A0AAV4WDY2</accession>
<dbReference type="SUPFAM" id="SSF54236">
    <property type="entry name" value="Ubiquitin-like"/>
    <property type="match status" value="1"/>
</dbReference>
<dbReference type="InterPro" id="IPR036964">
    <property type="entry name" value="RASGEF_cat_dom_sf"/>
</dbReference>
<feature type="compositionally biased region" description="Low complexity" evidence="3">
    <location>
        <begin position="14"/>
        <end position="29"/>
    </location>
</feature>
<evidence type="ECO:0000256" key="3">
    <source>
        <dbReference type="SAM" id="MobiDB-lite"/>
    </source>
</evidence>
<comment type="caution">
    <text evidence="6">The sequence shown here is derived from an EMBL/GenBank/DDBJ whole genome shotgun (WGS) entry which is preliminary data.</text>
</comment>
<evidence type="ECO:0000256" key="1">
    <source>
        <dbReference type="ARBA" id="ARBA00022658"/>
    </source>
</evidence>
<evidence type="ECO:0000313" key="6">
    <source>
        <dbReference type="EMBL" id="GIY80980.1"/>
    </source>
</evidence>
<proteinExistence type="predicted"/>
<dbReference type="SMART" id="SM00314">
    <property type="entry name" value="RA"/>
    <property type="match status" value="1"/>
</dbReference>
<reference evidence="6 7" key="1">
    <citation type="submission" date="2021-06" db="EMBL/GenBank/DDBJ databases">
        <title>Caerostris extrusa draft genome.</title>
        <authorList>
            <person name="Kono N."/>
            <person name="Arakawa K."/>
        </authorList>
    </citation>
    <scope>NUCLEOTIDE SEQUENCE [LARGE SCALE GENOMIC DNA]</scope>
</reference>
<dbReference type="GO" id="GO:0005085">
    <property type="term" value="F:guanyl-nucleotide exchange factor activity"/>
    <property type="evidence" value="ECO:0007669"/>
    <property type="project" value="UniProtKB-KW"/>
</dbReference>
<dbReference type="InterPro" id="IPR029071">
    <property type="entry name" value="Ubiquitin-like_domsf"/>
</dbReference>
<dbReference type="SUPFAM" id="SSF48366">
    <property type="entry name" value="Ras GEF"/>
    <property type="match status" value="1"/>
</dbReference>
<dbReference type="Pfam" id="PF00788">
    <property type="entry name" value="RA"/>
    <property type="match status" value="1"/>
</dbReference>
<dbReference type="InterPro" id="IPR008937">
    <property type="entry name" value="Ras-like_GEF"/>
</dbReference>
<evidence type="ECO:0000256" key="2">
    <source>
        <dbReference type="PROSITE-ProRule" id="PRU00168"/>
    </source>
</evidence>
<dbReference type="PANTHER" id="PTHR23113">
    <property type="entry name" value="GUANINE NUCLEOTIDE EXCHANGE FACTOR"/>
    <property type="match status" value="1"/>
</dbReference>
<feature type="region of interest" description="Disordered" evidence="3">
    <location>
        <begin position="1"/>
        <end position="58"/>
    </location>
</feature>
<dbReference type="InterPro" id="IPR000159">
    <property type="entry name" value="RA_dom"/>
</dbReference>
<dbReference type="PROSITE" id="PS50009">
    <property type="entry name" value="RASGEF_CAT"/>
    <property type="match status" value="1"/>
</dbReference>
<dbReference type="PROSITE" id="PS00720">
    <property type="entry name" value="RASGEF"/>
    <property type="match status" value="1"/>
</dbReference>
<gene>
    <name evidence="6" type="primary">pxf-1</name>
    <name evidence="6" type="ORF">CEXT_258541</name>
</gene>